<dbReference type="InterPro" id="IPR025466">
    <property type="entry name" value="DUF4317"/>
</dbReference>
<protein>
    <submittedName>
        <fullName evidence="1">DUF4317 domain-containing protein</fullName>
    </submittedName>
</protein>
<evidence type="ECO:0000313" key="2">
    <source>
        <dbReference type="Proteomes" id="UP001652431"/>
    </source>
</evidence>
<dbReference type="EMBL" id="JAOQJU010000020">
    <property type="protein sequence ID" value="MCU6687463.1"/>
    <property type="molecule type" value="Genomic_DNA"/>
</dbReference>
<proteinExistence type="predicted"/>
<organism evidence="1 2">
    <name type="scientific">Dorea acetigenes</name>
    <dbReference type="NCBI Taxonomy" id="2981787"/>
    <lineage>
        <taxon>Bacteria</taxon>
        <taxon>Bacillati</taxon>
        <taxon>Bacillota</taxon>
        <taxon>Clostridia</taxon>
        <taxon>Lachnospirales</taxon>
        <taxon>Lachnospiraceae</taxon>
        <taxon>Dorea</taxon>
    </lineage>
</organism>
<accession>A0ABT2RQ17</accession>
<comment type="caution">
    <text evidence="1">The sequence shown here is derived from an EMBL/GenBank/DDBJ whole genome shotgun (WGS) entry which is preliminary data.</text>
</comment>
<dbReference type="RefSeq" id="WP_158371162.1">
    <property type="nucleotide sequence ID" value="NZ_JAOQJU010000020.1"/>
</dbReference>
<dbReference type="Pfam" id="PF14199">
    <property type="entry name" value="DUF4317"/>
    <property type="match status" value="1"/>
</dbReference>
<reference evidence="1 2" key="1">
    <citation type="journal article" date="2021" name="ISME Commun">
        <title>Automated analysis of genomic sequences facilitates high-throughput and comprehensive description of bacteria.</title>
        <authorList>
            <person name="Hitch T.C.A."/>
        </authorList>
    </citation>
    <scope>NUCLEOTIDE SEQUENCE [LARGE SCALE GENOMIC DNA]</scope>
    <source>
        <strain evidence="1 2">Sanger_03</strain>
    </source>
</reference>
<name>A0ABT2RQ17_9FIRM</name>
<gene>
    <name evidence="1" type="ORF">OCV99_13135</name>
</gene>
<keyword evidence="2" id="KW-1185">Reference proteome</keyword>
<sequence length="373" mass="42343">MNKKEILEIRKQFSPQNCAITRICGCYVDGDKEKKLEFKEAFLSLPEEEEFKYFDIFKKTLSGTVGKNLLNMGFPLDQEFKGGTQDFLLQLKNSKLTDDILLSEFYDKVVESYDFGEHYLILLIHAAYDVPGRASDGMEMFDASDTVYDFILCSICPVSLSKAGLCYNAEKNAIEDRIRDWIVGEPATGFLFPAFNDRSSDLHNLLYYSKKPEELQDYFVEQVLGCNEVMSAGTQKDSFHTILSDTLGESCNYEIVKSIHENLNEMIEENKESLDSFALDKKDMRRLLSVSGVAEENLESFDKDYDEAVGEKSTLLVSNIASTRKFNIKTPEIVINVNPERADLVEIREIDGRKCLVIPVDSEVEVNGINVKS</sequence>
<evidence type="ECO:0000313" key="1">
    <source>
        <dbReference type="EMBL" id="MCU6687463.1"/>
    </source>
</evidence>
<dbReference type="Proteomes" id="UP001652431">
    <property type="component" value="Unassembled WGS sequence"/>
</dbReference>